<evidence type="ECO:0000256" key="7">
    <source>
        <dbReference type="ARBA" id="ARBA00023273"/>
    </source>
</evidence>
<dbReference type="Pfam" id="PF23602">
    <property type="entry name" value="CS_DNAAF11_C"/>
    <property type="match status" value="1"/>
</dbReference>
<feature type="domain" description="Dynein axonemal assembly factor 11-like CS" evidence="10">
    <location>
        <begin position="261"/>
        <end position="381"/>
    </location>
</feature>
<accession>A0A8K1CVA7</accession>
<dbReference type="PANTHER" id="PTHR18849">
    <property type="entry name" value="LEUCINE RICH REPEAT PROTEIN"/>
    <property type="match status" value="1"/>
</dbReference>
<feature type="region of interest" description="Disordered" evidence="9">
    <location>
        <begin position="187"/>
        <end position="297"/>
    </location>
</feature>
<dbReference type="FunFam" id="3.80.10.10:FF:000052">
    <property type="entry name" value="Leucine rich repeat containing 6"/>
    <property type="match status" value="1"/>
</dbReference>
<evidence type="ECO:0000256" key="2">
    <source>
        <dbReference type="ARBA" id="ARBA00004496"/>
    </source>
</evidence>
<evidence type="ECO:0000256" key="5">
    <source>
        <dbReference type="ARBA" id="ARBA00022737"/>
    </source>
</evidence>
<organism evidence="11 12">
    <name type="scientific">Pythium oligandrum</name>
    <name type="common">Mycoparasitic fungus</name>
    <dbReference type="NCBI Taxonomy" id="41045"/>
    <lineage>
        <taxon>Eukaryota</taxon>
        <taxon>Sar</taxon>
        <taxon>Stramenopiles</taxon>
        <taxon>Oomycota</taxon>
        <taxon>Peronosporomycetes</taxon>
        <taxon>Pythiales</taxon>
        <taxon>Pythiaceae</taxon>
        <taxon>Pythium</taxon>
    </lineage>
</organism>
<keyword evidence="3" id="KW-0963">Cytoplasm</keyword>
<dbReference type="GO" id="GO:0005929">
    <property type="term" value="C:cilium"/>
    <property type="evidence" value="ECO:0007669"/>
    <property type="project" value="UniProtKB-SubCell"/>
</dbReference>
<keyword evidence="6" id="KW-0969">Cilium</keyword>
<feature type="compositionally biased region" description="Acidic residues" evidence="9">
    <location>
        <begin position="498"/>
        <end position="510"/>
    </location>
</feature>
<evidence type="ECO:0000256" key="1">
    <source>
        <dbReference type="ARBA" id="ARBA00004138"/>
    </source>
</evidence>
<dbReference type="AlphaFoldDB" id="A0A8K1CVA7"/>
<dbReference type="PANTHER" id="PTHR18849:SF0">
    <property type="entry name" value="CILIA- AND FLAGELLA-ASSOCIATED PROTEIN 410-RELATED"/>
    <property type="match status" value="1"/>
</dbReference>
<evidence type="ECO:0000256" key="4">
    <source>
        <dbReference type="ARBA" id="ARBA00022614"/>
    </source>
</evidence>
<feature type="compositionally biased region" description="Basic and acidic residues" evidence="9">
    <location>
        <begin position="395"/>
        <end position="406"/>
    </location>
</feature>
<evidence type="ECO:0000313" key="12">
    <source>
        <dbReference type="Proteomes" id="UP000794436"/>
    </source>
</evidence>
<comment type="caution">
    <text evidence="11">The sequence shown here is derived from an EMBL/GenBank/DDBJ whole genome shotgun (WGS) entry which is preliminary data.</text>
</comment>
<keyword evidence="12" id="KW-1185">Reference proteome</keyword>
<protein>
    <recommendedName>
        <fullName evidence="10">Dynein axonemal assembly factor 11-like CS domain-containing protein</fullName>
    </recommendedName>
</protein>
<evidence type="ECO:0000256" key="9">
    <source>
        <dbReference type="SAM" id="MobiDB-lite"/>
    </source>
</evidence>
<dbReference type="Pfam" id="PF14580">
    <property type="entry name" value="LRR_9"/>
    <property type="match status" value="1"/>
</dbReference>
<name>A0A8K1CVA7_PYTOL</name>
<dbReference type="OrthoDB" id="10250990at2759"/>
<dbReference type="Proteomes" id="UP000794436">
    <property type="component" value="Unassembled WGS sequence"/>
</dbReference>
<sequence>MPRITVELLRKRSEHNECIISTLEEISLHQEELEKIEVIGTLCRKLRILYLQNNIIEKIEDLTHMKELRYLNLALNNISKIEGLEACEFLEKLDLTVNFVDFDSLEESIDHLKPLRHLRELYMMGNPAQSNWPEGFHEYVIASLPQLRLLDGKEIHRSDRIKALQVFEARQRHVREQAVRVRMEKAHQAALERQSPAQDEELTDDEGEVIEVSSGRATDISEHKKKKKEKPSVLESQEKVPYTPHTRREMYMELAEQKEEEEARRRENQPRERNMEAEHEAALQEVRRQEEKAKDEHSIRQCNEGKWDFRLFDEDLEIILEVDLPRFLDTSLVDVDVHPSYVSMVIKNKLFRLRFPELVHSDQGKAERSKVTGTLRLTLPKAHVTPTQQLHAQLKREEQERLKEQQKTSNTSKTTKNPRTKRIETNTTKLSDEVLVAAEQHVNESNGNSIRVGVVKLRNLKHSGHGQENKSTPKNQKKAAQMTPLVTKKMAVKHECPEVEEDEDIPPLVY</sequence>
<feature type="compositionally biased region" description="Basic and acidic residues" evidence="9">
    <location>
        <begin position="246"/>
        <end position="297"/>
    </location>
</feature>
<keyword evidence="7" id="KW-0966">Cell projection</keyword>
<dbReference type="InterPro" id="IPR056496">
    <property type="entry name" value="CS_DNAAF11_C"/>
</dbReference>
<evidence type="ECO:0000256" key="3">
    <source>
        <dbReference type="ARBA" id="ARBA00022490"/>
    </source>
</evidence>
<comment type="subcellular location">
    <subcellularLocation>
        <location evidence="1">Cell projection</location>
        <location evidence="1">Cilium</location>
    </subcellularLocation>
    <subcellularLocation>
        <location evidence="2">Cytoplasm</location>
    </subcellularLocation>
</comment>
<dbReference type="EMBL" id="SPLM01000001">
    <property type="protein sequence ID" value="TMW69552.1"/>
    <property type="molecule type" value="Genomic_DNA"/>
</dbReference>
<dbReference type="Gene3D" id="3.80.10.10">
    <property type="entry name" value="Ribonuclease Inhibitor"/>
    <property type="match status" value="1"/>
</dbReference>
<keyword evidence="5" id="KW-0677">Repeat</keyword>
<evidence type="ECO:0000259" key="10">
    <source>
        <dbReference type="Pfam" id="PF23602"/>
    </source>
</evidence>
<evidence type="ECO:0000313" key="11">
    <source>
        <dbReference type="EMBL" id="TMW69552.1"/>
    </source>
</evidence>
<comment type="similarity">
    <text evidence="8">Belongs to the tilB family.</text>
</comment>
<evidence type="ECO:0000256" key="6">
    <source>
        <dbReference type="ARBA" id="ARBA00023069"/>
    </source>
</evidence>
<dbReference type="GO" id="GO:0005737">
    <property type="term" value="C:cytoplasm"/>
    <property type="evidence" value="ECO:0007669"/>
    <property type="project" value="UniProtKB-SubCell"/>
</dbReference>
<dbReference type="SUPFAM" id="SSF52058">
    <property type="entry name" value="L domain-like"/>
    <property type="match status" value="1"/>
</dbReference>
<dbReference type="InterPro" id="IPR001611">
    <property type="entry name" value="Leu-rich_rpt"/>
</dbReference>
<reference evidence="11" key="1">
    <citation type="submission" date="2019-03" db="EMBL/GenBank/DDBJ databases">
        <title>Long read genome sequence of the mycoparasitic Pythium oligandrum ATCC 38472 isolated from sugarbeet rhizosphere.</title>
        <authorList>
            <person name="Gaulin E."/>
        </authorList>
    </citation>
    <scope>NUCLEOTIDE SEQUENCE</scope>
    <source>
        <strain evidence="11">ATCC 38472_TT</strain>
    </source>
</reference>
<evidence type="ECO:0000256" key="8">
    <source>
        <dbReference type="ARBA" id="ARBA00049982"/>
    </source>
</evidence>
<feature type="region of interest" description="Disordered" evidence="9">
    <location>
        <begin position="395"/>
        <end position="427"/>
    </location>
</feature>
<feature type="region of interest" description="Disordered" evidence="9">
    <location>
        <begin position="462"/>
        <end position="510"/>
    </location>
</feature>
<dbReference type="SMART" id="SM00365">
    <property type="entry name" value="LRR_SD22"/>
    <property type="match status" value="2"/>
</dbReference>
<dbReference type="PROSITE" id="PS51450">
    <property type="entry name" value="LRR"/>
    <property type="match status" value="2"/>
</dbReference>
<dbReference type="InterPro" id="IPR032675">
    <property type="entry name" value="LRR_dom_sf"/>
</dbReference>
<feature type="compositionally biased region" description="Acidic residues" evidence="9">
    <location>
        <begin position="198"/>
        <end position="209"/>
    </location>
</feature>
<keyword evidence="4" id="KW-0433">Leucine-rich repeat</keyword>
<gene>
    <name evidence="11" type="ORF">Poli38472_001708</name>
</gene>
<proteinExistence type="inferred from homology"/>
<feature type="compositionally biased region" description="Low complexity" evidence="9">
    <location>
        <begin position="407"/>
        <end position="417"/>
    </location>
</feature>